<keyword evidence="2" id="KW-1185">Reference proteome</keyword>
<name>A0ABN7UPI5_GIGMA</name>
<dbReference type="EMBL" id="CAJVQB010004827">
    <property type="protein sequence ID" value="CAG8646693.1"/>
    <property type="molecule type" value="Genomic_DNA"/>
</dbReference>
<evidence type="ECO:0000313" key="1">
    <source>
        <dbReference type="EMBL" id="CAG8646693.1"/>
    </source>
</evidence>
<dbReference type="Proteomes" id="UP000789901">
    <property type="component" value="Unassembled WGS sequence"/>
</dbReference>
<sequence>MFSCQTSNINNKKQLYPNCNTKLPTINVLKLLNKLLEVANNTEKSYIFTLYTFNKLDKQIVLKNKTNIPQIFISNPKNINPNLVANLKKILDYIEEIFEIKENKCKLIVVIEYHINEFKK</sequence>
<evidence type="ECO:0000313" key="2">
    <source>
        <dbReference type="Proteomes" id="UP000789901"/>
    </source>
</evidence>
<comment type="caution">
    <text evidence="1">The sequence shown here is derived from an EMBL/GenBank/DDBJ whole genome shotgun (WGS) entry which is preliminary data.</text>
</comment>
<protein>
    <submittedName>
        <fullName evidence="1">38420_t:CDS:1</fullName>
    </submittedName>
</protein>
<organism evidence="1 2">
    <name type="scientific">Gigaspora margarita</name>
    <dbReference type="NCBI Taxonomy" id="4874"/>
    <lineage>
        <taxon>Eukaryota</taxon>
        <taxon>Fungi</taxon>
        <taxon>Fungi incertae sedis</taxon>
        <taxon>Mucoromycota</taxon>
        <taxon>Glomeromycotina</taxon>
        <taxon>Glomeromycetes</taxon>
        <taxon>Diversisporales</taxon>
        <taxon>Gigasporaceae</taxon>
        <taxon>Gigaspora</taxon>
    </lineage>
</organism>
<gene>
    <name evidence="1" type="ORF">GMARGA_LOCUS9134</name>
</gene>
<proteinExistence type="predicted"/>
<reference evidence="1 2" key="1">
    <citation type="submission" date="2021-06" db="EMBL/GenBank/DDBJ databases">
        <authorList>
            <person name="Kallberg Y."/>
            <person name="Tangrot J."/>
            <person name="Rosling A."/>
        </authorList>
    </citation>
    <scope>NUCLEOTIDE SEQUENCE [LARGE SCALE GENOMIC DNA]</scope>
    <source>
        <strain evidence="1 2">120-4 pot B 10/14</strain>
    </source>
</reference>
<accession>A0ABN7UPI5</accession>